<gene>
    <name evidence="2" type="ORF">SAMN05446037_100158</name>
</gene>
<dbReference type="InterPro" id="IPR006427">
    <property type="entry name" value="Portal_HK97"/>
</dbReference>
<dbReference type="Pfam" id="PF04860">
    <property type="entry name" value="Phage_portal"/>
    <property type="match status" value="1"/>
</dbReference>
<feature type="region of interest" description="Disordered" evidence="1">
    <location>
        <begin position="390"/>
        <end position="409"/>
    </location>
</feature>
<keyword evidence="3" id="KW-1185">Reference proteome</keyword>
<evidence type="ECO:0000313" key="3">
    <source>
        <dbReference type="Proteomes" id="UP000198304"/>
    </source>
</evidence>
<dbReference type="AlphaFoldDB" id="A0A238ZRD0"/>
<proteinExistence type="predicted"/>
<dbReference type="RefSeq" id="WP_089280859.1">
    <property type="nucleotide sequence ID" value="NZ_FZOJ01000001.1"/>
</dbReference>
<sequence length="409" mass="46766">MRWPWQKEQRTEEITPEVDTALLQALLGSTTINKTEALNIPSVKSCIKFIADTVSMLPIKLYKDVGGKAEEVKNDARTDLLNDDTRDTLDAVQFWKALITDYFLGKGGYAYINRHLNNVVSLHYVDETHISTIKNTDPIFKSYRILVNGRDYWPHEFIKVLRNTKDGTQGQSIIEEHNLILSVAYNSLLFEETLVKKGGNKKGFVKSPKKLTQESMDKLKEAWKRLYSNNSENVVILNEGLEFQEASNTSVEMQLNENKETNSAEICKLFNIPENIIRGTATSKEYTNAFKMGVMPVLKTIECALNRELLLENEKSSFYFAFDTKEMLKGDIKERFDAYKTAIDANFMQIDEVRYMEDLPALDLNWIKLGLDSVLYDPKTKTIYTPNTDQTKQIDNLKGGEDDESGNQS</sequence>
<dbReference type="Proteomes" id="UP000198304">
    <property type="component" value="Unassembled WGS sequence"/>
</dbReference>
<dbReference type="InterPro" id="IPR006944">
    <property type="entry name" value="Phage/GTA_portal"/>
</dbReference>
<name>A0A238ZRD0_9FIRM</name>
<dbReference type="NCBIfam" id="TIGR01537">
    <property type="entry name" value="portal_HK97"/>
    <property type="match status" value="1"/>
</dbReference>
<dbReference type="OrthoDB" id="9765386at2"/>
<organism evidence="2 3">
    <name type="scientific">Anaerovirgula multivorans</name>
    <dbReference type="NCBI Taxonomy" id="312168"/>
    <lineage>
        <taxon>Bacteria</taxon>
        <taxon>Bacillati</taxon>
        <taxon>Bacillota</taxon>
        <taxon>Clostridia</taxon>
        <taxon>Peptostreptococcales</taxon>
        <taxon>Natronincolaceae</taxon>
        <taxon>Anaerovirgula</taxon>
    </lineage>
</organism>
<reference evidence="2 3" key="1">
    <citation type="submission" date="2017-06" db="EMBL/GenBank/DDBJ databases">
        <authorList>
            <person name="Kim H.J."/>
            <person name="Triplett B.A."/>
        </authorList>
    </citation>
    <scope>NUCLEOTIDE SEQUENCE [LARGE SCALE GENOMIC DNA]</scope>
    <source>
        <strain evidence="2 3">SCA</strain>
    </source>
</reference>
<evidence type="ECO:0000313" key="2">
    <source>
        <dbReference type="EMBL" id="SNR85900.1"/>
    </source>
</evidence>
<accession>A0A238ZRD0</accession>
<dbReference type="EMBL" id="FZOJ01000001">
    <property type="protein sequence ID" value="SNR85900.1"/>
    <property type="molecule type" value="Genomic_DNA"/>
</dbReference>
<protein>
    <submittedName>
        <fullName evidence="2">Phage portal protein, HK97 family</fullName>
    </submittedName>
</protein>
<evidence type="ECO:0000256" key="1">
    <source>
        <dbReference type="SAM" id="MobiDB-lite"/>
    </source>
</evidence>